<keyword evidence="5 6" id="KW-0472">Membrane</keyword>
<dbReference type="EMBL" id="LR746269">
    <property type="protein sequence ID" value="CAA7398231.1"/>
    <property type="molecule type" value="Genomic_DNA"/>
</dbReference>
<feature type="transmembrane region" description="Helical" evidence="6">
    <location>
        <begin position="510"/>
        <end position="527"/>
    </location>
</feature>
<evidence type="ECO:0000256" key="1">
    <source>
        <dbReference type="ARBA" id="ARBA00004141"/>
    </source>
</evidence>
<gene>
    <name evidence="7" type="ORF">SI8410_06008896</name>
</gene>
<protein>
    <submittedName>
        <fullName evidence="7">Uncharacterized protein</fullName>
    </submittedName>
</protein>
<dbReference type="AlphaFoldDB" id="A0A7I8KKP4"/>
<feature type="transmembrane region" description="Helical" evidence="6">
    <location>
        <begin position="96"/>
        <end position="113"/>
    </location>
</feature>
<feature type="transmembrane region" description="Helical" evidence="6">
    <location>
        <begin position="427"/>
        <end position="448"/>
    </location>
</feature>
<feature type="transmembrane region" description="Helical" evidence="6">
    <location>
        <begin position="144"/>
        <end position="164"/>
    </location>
</feature>
<dbReference type="InterPro" id="IPR036259">
    <property type="entry name" value="MFS_trans_sf"/>
</dbReference>
<feature type="transmembrane region" description="Helical" evidence="6">
    <location>
        <begin position="313"/>
        <end position="334"/>
    </location>
</feature>
<keyword evidence="4 6" id="KW-1133">Transmembrane helix</keyword>
<reference evidence="7" key="1">
    <citation type="submission" date="2020-02" db="EMBL/GenBank/DDBJ databases">
        <authorList>
            <person name="Scholz U."/>
            <person name="Mascher M."/>
            <person name="Fiebig A."/>
        </authorList>
    </citation>
    <scope>NUCLEOTIDE SEQUENCE</scope>
</reference>
<dbReference type="GO" id="GO:0022857">
    <property type="term" value="F:transmembrane transporter activity"/>
    <property type="evidence" value="ECO:0007669"/>
    <property type="project" value="InterPro"/>
</dbReference>
<evidence type="ECO:0000256" key="3">
    <source>
        <dbReference type="ARBA" id="ARBA00022692"/>
    </source>
</evidence>
<comment type="subcellular location">
    <subcellularLocation>
        <location evidence="1">Membrane</location>
        <topology evidence="1">Multi-pass membrane protein</topology>
    </subcellularLocation>
</comment>
<sequence length="580" mass="62077">MASKLSAELHLVDAEGTVAGFSRGRRGGWITIPYILGSTMGMSVATFGATSNLIVYLIEEYKIKSIDAAQIFNIINGCTNLAPIVGAVISDSFGCFVVVAASSVLSLLGMARFTSTATAGALRPPPCQGGSSAACREPSAGQNALLYTAVTLLCMGAGGTRFNMATMGANQFDRPADQSTFLNWYFFVMPVGAIIGSIVVVYVQDNRRRRRRLTAAPCLRGTPLLGLARVLVAAGRKWRNAAPPESSTEYYHGGSGEGKLKLQAPTPGFGFLNRAATKREGEVNPDGSVAKPWSLCTVDQVEDLKAVLRILPLWSTSILLSTSIGILLALTVLQALSLDRHIGHRFFLPAGSLVVSTLSACAVSIALLDRCFYPAWFKLLGRPLTPLQRVGVGHVVNATAMAAAALVQRRCVAVAQYLDLVHRPGAILPMTVLWLLPPLLVLGMGDVFHFPGQVALHYQEFPESLRSSATGMMGLVVAAGFYLSTAVVDLVRRATDWFPDNINAARLDRFYWTLAAAGVVNLGYFILCARLHEYRDSVASSTVTAAADVVSRAPTITGEGRLPWTVLHNVVFSVLSLFLV</sequence>
<dbReference type="OrthoDB" id="8904098at2759"/>
<dbReference type="Proteomes" id="UP000663760">
    <property type="component" value="Chromosome 6"/>
</dbReference>
<evidence type="ECO:0000256" key="6">
    <source>
        <dbReference type="SAM" id="Phobius"/>
    </source>
</evidence>
<evidence type="ECO:0000256" key="4">
    <source>
        <dbReference type="ARBA" id="ARBA00022989"/>
    </source>
</evidence>
<evidence type="ECO:0000256" key="5">
    <source>
        <dbReference type="ARBA" id="ARBA00023136"/>
    </source>
</evidence>
<evidence type="ECO:0000256" key="2">
    <source>
        <dbReference type="ARBA" id="ARBA00005982"/>
    </source>
</evidence>
<feature type="transmembrane region" description="Helical" evidence="6">
    <location>
        <begin position="469"/>
        <end position="490"/>
    </location>
</feature>
<dbReference type="PANTHER" id="PTHR11654">
    <property type="entry name" value="OLIGOPEPTIDE TRANSPORTER-RELATED"/>
    <property type="match status" value="1"/>
</dbReference>
<evidence type="ECO:0000313" key="8">
    <source>
        <dbReference type="Proteomes" id="UP000663760"/>
    </source>
</evidence>
<keyword evidence="3 6" id="KW-0812">Transmembrane</keyword>
<accession>A0A7I8KKP4</accession>
<name>A0A7I8KKP4_SPIIN</name>
<feature type="transmembrane region" description="Helical" evidence="6">
    <location>
        <begin position="346"/>
        <end position="368"/>
    </location>
</feature>
<feature type="transmembrane region" description="Helical" evidence="6">
    <location>
        <begin position="184"/>
        <end position="203"/>
    </location>
</feature>
<dbReference type="SUPFAM" id="SSF103473">
    <property type="entry name" value="MFS general substrate transporter"/>
    <property type="match status" value="1"/>
</dbReference>
<dbReference type="GO" id="GO:0016020">
    <property type="term" value="C:membrane"/>
    <property type="evidence" value="ECO:0007669"/>
    <property type="project" value="UniProtKB-SubCell"/>
</dbReference>
<organism evidence="7 8">
    <name type="scientific">Spirodela intermedia</name>
    <name type="common">Intermediate duckweed</name>
    <dbReference type="NCBI Taxonomy" id="51605"/>
    <lineage>
        <taxon>Eukaryota</taxon>
        <taxon>Viridiplantae</taxon>
        <taxon>Streptophyta</taxon>
        <taxon>Embryophyta</taxon>
        <taxon>Tracheophyta</taxon>
        <taxon>Spermatophyta</taxon>
        <taxon>Magnoliopsida</taxon>
        <taxon>Liliopsida</taxon>
        <taxon>Araceae</taxon>
        <taxon>Lemnoideae</taxon>
        <taxon>Spirodela</taxon>
    </lineage>
</organism>
<dbReference type="Gene3D" id="1.20.1250.20">
    <property type="entry name" value="MFS general substrate transporter like domains"/>
    <property type="match status" value="1"/>
</dbReference>
<comment type="similarity">
    <text evidence="2">Belongs to the major facilitator superfamily. Proton-dependent oligopeptide transporter (POT/PTR) (TC 2.A.17) family.</text>
</comment>
<keyword evidence="8" id="KW-1185">Reference proteome</keyword>
<proteinExistence type="inferred from homology"/>
<dbReference type="InterPro" id="IPR000109">
    <property type="entry name" value="POT_fam"/>
</dbReference>
<dbReference type="Pfam" id="PF00854">
    <property type="entry name" value="PTR2"/>
    <property type="match status" value="1"/>
</dbReference>
<feature type="transmembrane region" description="Helical" evidence="6">
    <location>
        <begin position="32"/>
        <end position="58"/>
    </location>
</feature>
<evidence type="ECO:0000313" key="7">
    <source>
        <dbReference type="EMBL" id="CAA7398231.1"/>
    </source>
</evidence>